<keyword evidence="3" id="KW-1185">Reference proteome</keyword>
<dbReference type="EC" id="2.3.1.-" evidence="2"/>
<feature type="domain" description="N-acetyltransferase" evidence="1">
    <location>
        <begin position="9"/>
        <end position="170"/>
    </location>
</feature>
<dbReference type="Gene3D" id="3.40.630.30">
    <property type="match status" value="1"/>
</dbReference>
<dbReference type="SUPFAM" id="SSF55729">
    <property type="entry name" value="Acyl-CoA N-acyltransferases (Nat)"/>
    <property type="match status" value="1"/>
</dbReference>
<dbReference type="Proteomes" id="UP000589351">
    <property type="component" value="Unassembled WGS sequence"/>
</dbReference>
<name>A0A6V7RRV3_9STAP</name>
<accession>A0A6V7RRV3</accession>
<dbReference type="InterPro" id="IPR051531">
    <property type="entry name" value="N-acetyltransferase"/>
</dbReference>
<gene>
    <name evidence="2" type="ORF">JEODO184_01966</name>
</gene>
<protein>
    <submittedName>
        <fullName evidence="2">Acetyltransferase</fullName>
        <ecNumber evidence="2">2.3.1.-</ecNumber>
    </submittedName>
</protein>
<evidence type="ECO:0000259" key="1">
    <source>
        <dbReference type="PROSITE" id="PS51186"/>
    </source>
</evidence>
<keyword evidence="2" id="KW-0012">Acyltransferase</keyword>
<dbReference type="PROSITE" id="PS51186">
    <property type="entry name" value="GNAT"/>
    <property type="match status" value="1"/>
</dbReference>
<evidence type="ECO:0000313" key="2">
    <source>
        <dbReference type="EMBL" id="CAD2080574.1"/>
    </source>
</evidence>
<organism evidence="2 3">
    <name type="scientific">Jeotgalicoccus meleagridis</name>
    <dbReference type="NCBI Taxonomy" id="2759181"/>
    <lineage>
        <taxon>Bacteria</taxon>
        <taxon>Bacillati</taxon>
        <taxon>Bacillota</taxon>
        <taxon>Bacilli</taxon>
        <taxon>Bacillales</taxon>
        <taxon>Staphylococcaceae</taxon>
        <taxon>Jeotgalicoccus</taxon>
    </lineage>
</organism>
<dbReference type="PANTHER" id="PTHR43792:SF1">
    <property type="entry name" value="N-ACETYLTRANSFERASE DOMAIN-CONTAINING PROTEIN"/>
    <property type="match status" value="1"/>
</dbReference>
<evidence type="ECO:0000313" key="3">
    <source>
        <dbReference type="Proteomes" id="UP000589351"/>
    </source>
</evidence>
<reference evidence="2 3" key="1">
    <citation type="submission" date="2020-07" db="EMBL/GenBank/DDBJ databases">
        <authorList>
            <person name="Criscuolo A."/>
        </authorList>
    </citation>
    <scope>NUCLEOTIDE SEQUENCE [LARGE SCALE GENOMIC DNA]</scope>
    <source>
        <strain evidence="2">CIP111649</strain>
    </source>
</reference>
<dbReference type="InterPro" id="IPR000182">
    <property type="entry name" value="GNAT_dom"/>
</dbReference>
<dbReference type="AlphaFoldDB" id="A0A6V7RRV3"/>
<comment type="caution">
    <text evidence="2">The sequence shown here is derived from an EMBL/GenBank/DDBJ whole genome shotgun (WGS) entry which is preliminary data.</text>
</comment>
<dbReference type="EMBL" id="CAJEWD010000008">
    <property type="protein sequence ID" value="CAD2080574.1"/>
    <property type="molecule type" value="Genomic_DNA"/>
</dbReference>
<proteinExistence type="predicted"/>
<dbReference type="RefSeq" id="WP_185126460.1">
    <property type="nucleotide sequence ID" value="NZ_CAJEWD010000008.1"/>
</dbReference>
<dbReference type="GO" id="GO:0016747">
    <property type="term" value="F:acyltransferase activity, transferring groups other than amino-acyl groups"/>
    <property type="evidence" value="ECO:0007669"/>
    <property type="project" value="InterPro"/>
</dbReference>
<keyword evidence="2" id="KW-0808">Transferase</keyword>
<dbReference type="InterPro" id="IPR016181">
    <property type="entry name" value="Acyl_CoA_acyltransferase"/>
</dbReference>
<dbReference type="PANTHER" id="PTHR43792">
    <property type="entry name" value="GNAT FAMILY, PUTATIVE (AFU_ORTHOLOGUE AFUA_3G00765)-RELATED-RELATED"/>
    <property type="match status" value="1"/>
</dbReference>
<dbReference type="Pfam" id="PF13302">
    <property type="entry name" value="Acetyltransf_3"/>
    <property type="match status" value="1"/>
</dbReference>
<sequence>MKYIKTKRLILRDWQESDIEPFVQMNLDRDVRRYFPSLQTREESILYAHNAQRGIRDRGFGLFAVERKDTNEFIGFTGIHVLEADDNLDFEFLPCVEIGWRLKKKHWNQGFATEAAKGVLKFVQRQTDIKEIYAFTAVRNKPSINIMEKLGMEEVRTFDHPAIIDGHSLKPHVLYKISTKKERRFKL</sequence>